<dbReference type="Pfam" id="PF02826">
    <property type="entry name" value="2-Hacid_dh_C"/>
    <property type="match status" value="1"/>
</dbReference>
<name>A0A2T0VXQ0_9RHOB</name>
<dbReference type="GO" id="GO:0051287">
    <property type="term" value="F:NAD binding"/>
    <property type="evidence" value="ECO:0007669"/>
    <property type="project" value="InterPro"/>
</dbReference>
<dbReference type="SUPFAM" id="SSF51735">
    <property type="entry name" value="NAD(P)-binding Rossmann-fold domains"/>
    <property type="match status" value="1"/>
</dbReference>
<evidence type="ECO:0000256" key="1">
    <source>
        <dbReference type="ARBA" id="ARBA00023002"/>
    </source>
</evidence>
<dbReference type="PANTHER" id="PTHR43333:SF1">
    <property type="entry name" value="D-ISOMER SPECIFIC 2-HYDROXYACID DEHYDROGENASE NAD-BINDING DOMAIN-CONTAINING PROTEIN"/>
    <property type="match status" value="1"/>
</dbReference>
<dbReference type="RefSeq" id="WP_106358043.1">
    <property type="nucleotide sequence ID" value="NZ_PVTP01000007.1"/>
</dbReference>
<keyword evidence="4" id="KW-0670">Pyruvate</keyword>
<gene>
    <name evidence="4" type="ORF">CLV80_10745</name>
</gene>
<dbReference type="InterPro" id="IPR006140">
    <property type="entry name" value="D-isomer_DH_NAD-bd"/>
</dbReference>
<dbReference type="GO" id="GO:0016616">
    <property type="term" value="F:oxidoreductase activity, acting on the CH-OH group of donors, NAD or NADP as acceptor"/>
    <property type="evidence" value="ECO:0007669"/>
    <property type="project" value="UniProtKB-ARBA"/>
</dbReference>
<dbReference type="InterPro" id="IPR029753">
    <property type="entry name" value="D-isomer_DH_CS"/>
</dbReference>
<organism evidence="4 5">
    <name type="scientific">Yoonia maritima</name>
    <dbReference type="NCBI Taxonomy" id="1435347"/>
    <lineage>
        <taxon>Bacteria</taxon>
        <taxon>Pseudomonadati</taxon>
        <taxon>Pseudomonadota</taxon>
        <taxon>Alphaproteobacteria</taxon>
        <taxon>Rhodobacterales</taxon>
        <taxon>Paracoccaceae</taxon>
        <taxon>Yoonia</taxon>
    </lineage>
</organism>
<dbReference type="OrthoDB" id="9787219at2"/>
<keyword evidence="2" id="KW-0520">NAD</keyword>
<reference evidence="4 5" key="1">
    <citation type="submission" date="2018-03" db="EMBL/GenBank/DDBJ databases">
        <title>Genomic Encyclopedia of Archaeal and Bacterial Type Strains, Phase II (KMG-II): from individual species to whole genera.</title>
        <authorList>
            <person name="Goeker M."/>
        </authorList>
    </citation>
    <scope>NUCLEOTIDE SEQUENCE [LARGE SCALE GENOMIC DNA]</scope>
    <source>
        <strain evidence="4 5">DSM 101533</strain>
    </source>
</reference>
<dbReference type="EMBL" id="PVTP01000007">
    <property type="protein sequence ID" value="PRY76868.1"/>
    <property type="molecule type" value="Genomic_DNA"/>
</dbReference>
<dbReference type="CDD" id="cd12164">
    <property type="entry name" value="GDH_like_2"/>
    <property type="match status" value="1"/>
</dbReference>
<feature type="domain" description="D-isomer specific 2-hydroxyacid dehydrogenase NAD-binding" evidence="3">
    <location>
        <begin position="106"/>
        <end position="275"/>
    </location>
</feature>
<comment type="caution">
    <text evidence="4">The sequence shown here is derived from an EMBL/GenBank/DDBJ whole genome shotgun (WGS) entry which is preliminary data.</text>
</comment>
<dbReference type="Proteomes" id="UP000238007">
    <property type="component" value="Unassembled WGS sequence"/>
</dbReference>
<protein>
    <submittedName>
        <fullName evidence="4">Glyoxylate/hydroxypyruvate reductase A</fullName>
    </submittedName>
</protein>
<sequence length="310" mass="33182">MINILFTGNDASWDEYEPHLQAAFASLPFDVHLSRDIPADQVDYIVFGGEAPITDFAPFTRAKLVQRLWAGVEDIVGNETLTIPLARMVGGGLDQGMIEWVTGHVLRHHLGMDDHINGQDGVWRNDVTPPLAQHRPVTILGLGALGQACGQALAQLGFPVTGWSRSQKSVEGLTCVSGPDGFETALSSAQILILLLPKTPATENTLDENAIAKLPKGAVVINPGRGGLIDDQALLAALDQGQLSHATLDTFRVEPLPPEDPFWAHPKVTVTPHIASATRADLAAEVVAENIARGEAGKPFQHLVDRSAGY</sequence>
<dbReference type="PANTHER" id="PTHR43333">
    <property type="entry name" value="2-HACID_DH_C DOMAIN-CONTAINING PROTEIN"/>
    <property type="match status" value="1"/>
</dbReference>
<evidence type="ECO:0000313" key="4">
    <source>
        <dbReference type="EMBL" id="PRY76868.1"/>
    </source>
</evidence>
<dbReference type="Gene3D" id="3.40.50.720">
    <property type="entry name" value="NAD(P)-binding Rossmann-like Domain"/>
    <property type="match status" value="2"/>
</dbReference>
<evidence type="ECO:0000313" key="5">
    <source>
        <dbReference type="Proteomes" id="UP000238007"/>
    </source>
</evidence>
<keyword evidence="5" id="KW-1185">Reference proteome</keyword>
<evidence type="ECO:0000256" key="2">
    <source>
        <dbReference type="ARBA" id="ARBA00023027"/>
    </source>
</evidence>
<evidence type="ECO:0000259" key="3">
    <source>
        <dbReference type="Pfam" id="PF02826"/>
    </source>
</evidence>
<dbReference type="InterPro" id="IPR036291">
    <property type="entry name" value="NAD(P)-bd_dom_sf"/>
</dbReference>
<dbReference type="AlphaFoldDB" id="A0A2T0VXQ0"/>
<dbReference type="PROSITE" id="PS00671">
    <property type="entry name" value="D_2_HYDROXYACID_DH_3"/>
    <property type="match status" value="1"/>
</dbReference>
<keyword evidence="1" id="KW-0560">Oxidoreductase</keyword>
<accession>A0A2T0VXQ0</accession>
<proteinExistence type="predicted"/>